<dbReference type="Gene3D" id="3.30.370.10">
    <property type="entry name" value="Barstar-like"/>
    <property type="match status" value="1"/>
</dbReference>
<gene>
    <name evidence="3" type="ORF">H6G05_07325</name>
</gene>
<comment type="caution">
    <text evidence="3">The sequence shown here is derived from an EMBL/GenBank/DDBJ whole genome shotgun (WGS) entry which is preliminary data.</text>
</comment>
<protein>
    <submittedName>
        <fullName evidence="3">Barstar family protein</fullName>
    </submittedName>
</protein>
<name>A0ABR8C8T1_9CYAN</name>
<dbReference type="InterPro" id="IPR035905">
    <property type="entry name" value="Barstar-like_sf"/>
</dbReference>
<dbReference type="Pfam" id="PF01337">
    <property type="entry name" value="Barstar"/>
    <property type="match status" value="1"/>
</dbReference>
<dbReference type="RefSeq" id="WP_190577544.1">
    <property type="nucleotide sequence ID" value="NZ_CAWPQU010000078.1"/>
</dbReference>
<organism evidence="3 4">
    <name type="scientific">Phormidium tenue FACHB-1050</name>
    <dbReference type="NCBI Taxonomy" id="2692857"/>
    <lineage>
        <taxon>Bacteria</taxon>
        <taxon>Bacillati</taxon>
        <taxon>Cyanobacteriota</taxon>
        <taxon>Cyanophyceae</taxon>
        <taxon>Oscillatoriophycideae</taxon>
        <taxon>Oscillatoriales</taxon>
        <taxon>Oscillatoriaceae</taxon>
        <taxon>Phormidium</taxon>
    </lineage>
</organism>
<evidence type="ECO:0000256" key="1">
    <source>
        <dbReference type="ARBA" id="ARBA00006845"/>
    </source>
</evidence>
<feature type="domain" description="Barstar (barnase inhibitor)" evidence="2">
    <location>
        <begin position="26"/>
        <end position="106"/>
    </location>
</feature>
<evidence type="ECO:0000313" key="3">
    <source>
        <dbReference type="EMBL" id="MBD2316657.1"/>
    </source>
</evidence>
<dbReference type="SUPFAM" id="SSF52038">
    <property type="entry name" value="Barstar-related"/>
    <property type="match status" value="1"/>
</dbReference>
<keyword evidence="4" id="KW-1185">Reference proteome</keyword>
<reference evidence="3 4" key="1">
    <citation type="journal article" date="2020" name="ISME J.">
        <title>Comparative genomics reveals insights into cyanobacterial evolution and habitat adaptation.</title>
        <authorList>
            <person name="Chen M.Y."/>
            <person name="Teng W.K."/>
            <person name="Zhao L."/>
            <person name="Hu C.X."/>
            <person name="Zhou Y.K."/>
            <person name="Han B.P."/>
            <person name="Song L.R."/>
            <person name="Shu W.S."/>
        </authorList>
    </citation>
    <scope>NUCLEOTIDE SEQUENCE [LARGE SCALE GENOMIC DNA]</scope>
    <source>
        <strain evidence="3 4">FACHB-1050</strain>
    </source>
</reference>
<dbReference type="EMBL" id="JACJQY010000008">
    <property type="protein sequence ID" value="MBD2316657.1"/>
    <property type="molecule type" value="Genomic_DNA"/>
</dbReference>
<evidence type="ECO:0000313" key="4">
    <source>
        <dbReference type="Proteomes" id="UP000618445"/>
    </source>
</evidence>
<dbReference type="InterPro" id="IPR000468">
    <property type="entry name" value="Barstar"/>
</dbReference>
<comment type="similarity">
    <text evidence="1">Belongs to the barstar family.</text>
</comment>
<dbReference type="CDD" id="cd05141">
    <property type="entry name" value="Barstar_evA4336-like"/>
    <property type="match status" value="1"/>
</dbReference>
<dbReference type="Proteomes" id="UP000618445">
    <property type="component" value="Unassembled WGS sequence"/>
</dbReference>
<evidence type="ECO:0000259" key="2">
    <source>
        <dbReference type="Pfam" id="PF01337"/>
    </source>
</evidence>
<proteinExistence type="inferred from homology"/>
<accession>A0ABR8C8T1</accession>
<sequence>MNATPNHSATVLARMTIDIVPKTRYFFLDGSKIADKESFFKAIALAMDFPDYFGHNWDALAECINDLSWIEEERKILIWVDPTDFRNNHPDDFKLAASLIIDACKSGKFKIHNLTTAMMSLIQYV</sequence>